<evidence type="ECO:0000313" key="4">
    <source>
        <dbReference type="Proteomes" id="UP000007151"/>
    </source>
</evidence>
<dbReference type="STRING" id="278856.A0A212F785"/>
<keyword evidence="4" id="KW-1185">Reference proteome</keyword>
<dbReference type="Gene3D" id="2.70.220.10">
    <property type="entry name" value="Ganglioside GM2 activator"/>
    <property type="match status" value="1"/>
</dbReference>
<gene>
    <name evidence="3" type="ORF">KGM_215542</name>
</gene>
<keyword evidence="1 2" id="KW-0732">Signal</keyword>
<dbReference type="AlphaFoldDB" id="A0A212F785"/>
<evidence type="ECO:0000256" key="1">
    <source>
        <dbReference type="ARBA" id="ARBA00022729"/>
    </source>
</evidence>
<feature type="chain" id="PRO_5012668182" evidence="2">
    <location>
        <begin position="18"/>
        <end position="133"/>
    </location>
</feature>
<evidence type="ECO:0000313" key="3">
    <source>
        <dbReference type="EMBL" id="OWR49593.1"/>
    </source>
</evidence>
<comment type="caution">
    <text evidence="3">The sequence shown here is derived from an EMBL/GenBank/DDBJ whole genome shotgun (WGS) entry which is preliminary data.</text>
</comment>
<proteinExistence type="predicted"/>
<dbReference type="Proteomes" id="UP000007151">
    <property type="component" value="Unassembled WGS sequence"/>
</dbReference>
<dbReference type="KEGG" id="dpl:KGM_215542"/>
<sequence length="133" mass="15433">MFTFATYFLICAKYLAASEEYVLNFDSAIYVCADEDSQSFVDTSEMEIKRFNETTAILTGDITFMKEISEKTMVEFVVEKEVGDRFDIVLTKEICDLCEEMKDSESFYYHYLGIFGFPDECPIEPVSYKYDSC</sequence>
<dbReference type="InParanoid" id="A0A212F785"/>
<feature type="signal peptide" evidence="2">
    <location>
        <begin position="1"/>
        <end position="17"/>
    </location>
</feature>
<dbReference type="InterPro" id="IPR036846">
    <property type="entry name" value="GM2-AP_sf"/>
</dbReference>
<evidence type="ECO:0000256" key="2">
    <source>
        <dbReference type="SAM" id="SignalP"/>
    </source>
</evidence>
<dbReference type="EMBL" id="AGBW02009906">
    <property type="protein sequence ID" value="OWR49593.1"/>
    <property type="molecule type" value="Genomic_DNA"/>
</dbReference>
<organism evidence="3 4">
    <name type="scientific">Danaus plexippus plexippus</name>
    <dbReference type="NCBI Taxonomy" id="278856"/>
    <lineage>
        <taxon>Eukaryota</taxon>
        <taxon>Metazoa</taxon>
        <taxon>Ecdysozoa</taxon>
        <taxon>Arthropoda</taxon>
        <taxon>Hexapoda</taxon>
        <taxon>Insecta</taxon>
        <taxon>Pterygota</taxon>
        <taxon>Neoptera</taxon>
        <taxon>Endopterygota</taxon>
        <taxon>Lepidoptera</taxon>
        <taxon>Glossata</taxon>
        <taxon>Ditrysia</taxon>
        <taxon>Papilionoidea</taxon>
        <taxon>Nymphalidae</taxon>
        <taxon>Danainae</taxon>
        <taxon>Danaini</taxon>
        <taxon>Danaina</taxon>
        <taxon>Danaus</taxon>
        <taxon>Danaus</taxon>
    </lineage>
</organism>
<accession>A0A212F785</accession>
<protein>
    <submittedName>
        <fullName evidence="3">Uncharacterized protein</fullName>
    </submittedName>
</protein>
<name>A0A212F785_DANPL</name>
<reference evidence="3 4" key="1">
    <citation type="journal article" date="2011" name="Cell">
        <title>The monarch butterfly genome yields insights into long-distance migration.</title>
        <authorList>
            <person name="Zhan S."/>
            <person name="Merlin C."/>
            <person name="Boore J.L."/>
            <person name="Reppert S.M."/>
        </authorList>
    </citation>
    <scope>NUCLEOTIDE SEQUENCE [LARGE SCALE GENOMIC DNA]</scope>
    <source>
        <strain evidence="3">F-2</strain>
    </source>
</reference>